<dbReference type="Proteomes" id="UP001218638">
    <property type="component" value="Chromosome"/>
</dbReference>
<evidence type="ECO:0000313" key="1">
    <source>
        <dbReference type="EMBL" id="WED66939.1"/>
    </source>
</evidence>
<dbReference type="KEGG" id="slom:PXH66_08765"/>
<dbReference type="RefSeq" id="WP_330927570.1">
    <property type="nucleotide sequence ID" value="NZ_CP119075.1"/>
</dbReference>
<reference evidence="1" key="1">
    <citation type="submission" date="2023-03" db="EMBL/GenBank/DDBJ databases">
        <title>Lomoglobus Profundus gen. nov., sp. nov., a novel member of the phylum Verrucomicrobia, isolated from deep-marine sediment of South China Sea.</title>
        <authorList>
            <person name="Ahmad T."/>
            <person name="Ishaq S.E."/>
            <person name="Wang F."/>
        </authorList>
    </citation>
    <scope>NUCLEOTIDE SEQUENCE</scope>
    <source>
        <strain evidence="1">LMO-M01</strain>
    </source>
</reference>
<gene>
    <name evidence="1" type="ORF">PXH66_08765</name>
</gene>
<sequence length="397" mass="44438">MTHPFASVFVVSRGRVSLLLLIVIGMCARLGASVVEEKVILAPVFTLDQIHRSMMGPSAMQQFILSETEEPELLWLVSYRAEMVNADGSALLPQEYMCHSNLDIDISAYRELFAWEKVASPRLFTLSQGQFEVNFPEGFGIPLVSWQPLTLNSQVLNLNDPDIDLKVRHRITIKFVRDRNLTTPMTPLFMSAAQAMVLVEGQSGYWGLDRADVATHGAACAIGTSASHAANTDQFGNQFSAHWVVPPGEHTYHALATNWLNLPFDTTAHYVAVHLHPFAEYIELVDLTEGRTVFRSEAKNRTTGIGLEAVEFYADANGFALHEAHEYQVKTLYNNTTEVDQDSMAVMYFYLKDQEFRKPTPAQIARRLRTDPLLRAQKWSQGPVKDTTVMGSGHSTM</sequence>
<dbReference type="AlphaFoldDB" id="A0AAF0CRV2"/>
<accession>A0AAF0CRV2</accession>
<name>A0AAF0CRV2_9BACT</name>
<evidence type="ECO:0000313" key="2">
    <source>
        <dbReference type="Proteomes" id="UP001218638"/>
    </source>
</evidence>
<organism evidence="1 2">
    <name type="scientific">Synoicihabitans lomoniglobus</name>
    <dbReference type="NCBI Taxonomy" id="2909285"/>
    <lineage>
        <taxon>Bacteria</taxon>
        <taxon>Pseudomonadati</taxon>
        <taxon>Verrucomicrobiota</taxon>
        <taxon>Opitutia</taxon>
        <taxon>Opitutales</taxon>
        <taxon>Opitutaceae</taxon>
        <taxon>Synoicihabitans</taxon>
    </lineage>
</organism>
<keyword evidence="2" id="KW-1185">Reference proteome</keyword>
<proteinExistence type="predicted"/>
<dbReference type="EMBL" id="CP119075">
    <property type="protein sequence ID" value="WED66939.1"/>
    <property type="molecule type" value="Genomic_DNA"/>
</dbReference>
<protein>
    <submittedName>
        <fullName evidence="1">Uncharacterized protein</fullName>
    </submittedName>
</protein>